<keyword evidence="2" id="KW-0732">Signal</keyword>
<dbReference type="SUPFAM" id="SSF48452">
    <property type="entry name" value="TPR-like"/>
    <property type="match status" value="1"/>
</dbReference>
<evidence type="ECO:0000256" key="2">
    <source>
        <dbReference type="SAM" id="SignalP"/>
    </source>
</evidence>
<accession>A0AAP2GIE3</accession>
<comment type="caution">
    <text evidence="3">The sequence shown here is derived from an EMBL/GenBank/DDBJ whole genome shotgun (WGS) entry which is preliminary data.</text>
</comment>
<feature type="chain" id="PRO_5042983607" description="Tetratricopeptide repeat protein" evidence="2">
    <location>
        <begin position="20"/>
        <end position="709"/>
    </location>
</feature>
<keyword evidence="1" id="KW-0175">Coiled coil</keyword>
<proteinExistence type="predicted"/>
<protein>
    <recommendedName>
        <fullName evidence="5">Tetratricopeptide repeat protein</fullName>
    </recommendedName>
</protein>
<dbReference type="Gene3D" id="1.25.40.10">
    <property type="entry name" value="Tetratricopeptide repeat domain"/>
    <property type="match status" value="1"/>
</dbReference>
<sequence>MKKFVTLAGLVFLSTALVAAQTKPKSKPKQTEAAPTQQEMEALMKEAQKEMDNLDPETKHMMDSMGFKMPSFKTIPQVTDAQLKEAYENENRIVPVKDAARIASISKSPLTNASLPSFIATAHNKVVTQLKPASKAKGEEVYQSVKSQYNSPVATGNTAAGLWMLGKVELALYVMGKACIDNPTNTDNLNNYASMLSMSGAEQLSLPLLHYVNKRFPKNSTVLNNIGQAWFGLGDIDKANAYLDSVIRIYAYHPQANYTKSFIEESKDHKAAAIEAAKRGIKKSYNQKKEDRLNKLGYKLKSNDLSWDQPMPQDVLGLEKFKWPAYPKNVSESEVMEKEWNAFKEICQQELATLRPQQKKLEDAMVAANQKRTTELLQAGQKGLWVSPLPPLAFKAMIKLQYLVDDQDGHLSVSYQKKVEALANANAQAGTLEENLSKQMNVLEKKYEDQFGEGKPNPFSAACNDENGLKNGFLNSSNTLLEQTYRDYLNFLRRKLNDETYYYQYTQWPEQFELTKLNAKITWLSSIAGQKVMFKNKSTWCQPQPEQKPKPFKLAAFDDVHCVYHSTFTTPVGTIQMDCSRLTTTLDLKVVKLGLKQDMDKETFGDQFMTCSVEAGMGISAGINAGPIKAEASIGAGIAAEFDRNGLSDLVLKTSASVGGGTDIIEGGSMAGVGVSDLSLDVGVKGQISLISGKSSVESTGLLDGVFVK</sequence>
<evidence type="ECO:0000256" key="1">
    <source>
        <dbReference type="SAM" id="Coils"/>
    </source>
</evidence>
<name>A0AAP2GIE3_9BACT</name>
<dbReference type="InterPro" id="IPR011990">
    <property type="entry name" value="TPR-like_helical_dom_sf"/>
</dbReference>
<evidence type="ECO:0000313" key="3">
    <source>
        <dbReference type="EMBL" id="MBT1697101.1"/>
    </source>
</evidence>
<keyword evidence="4" id="KW-1185">Reference proteome</keyword>
<evidence type="ECO:0008006" key="5">
    <source>
        <dbReference type="Google" id="ProtNLM"/>
    </source>
</evidence>
<organism evidence="3 4">
    <name type="scientific">Chryseosolibacter histidini</name>
    <dbReference type="NCBI Taxonomy" id="2782349"/>
    <lineage>
        <taxon>Bacteria</taxon>
        <taxon>Pseudomonadati</taxon>
        <taxon>Bacteroidota</taxon>
        <taxon>Cytophagia</taxon>
        <taxon>Cytophagales</taxon>
        <taxon>Chryseotaleaceae</taxon>
        <taxon>Chryseosolibacter</taxon>
    </lineage>
</organism>
<evidence type="ECO:0000313" key="4">
    <source>
        <dbReference type="Proteomes" id="UP001319200"/>
    </source>
</evidence>
<gene>
    <name evidence="3" type="ORF">KK083_09460</name>
</gene>
<dbReference type="RefSeq" id="WP_254162833.1">
    <property type="nucleotide sequence ID" value="NZ_JAHESF010000007.1"/>
</dbReference>
<feature type="signal peptide" evidence="2">
    <location>
        <begin position="1"/>
        <end position="19"/>
    </location>
</feature>
<dbReference type="EMBL" id="JAHESF010000007">
    <property type="protein sequence ID" value="MBT1697101.1"/>
    <property type="molecule type" value="Genomic_DNA"/>
</dbReference>
<dbReference type="Proteomes" id="UP001319200">
    <property type="component" value="Unassembled WGS sequence"/>
</dbReference>
<dbReference type="AlphaFoldDB" id="A0AAP2GIE3"/>
<feature type="coiled-coil region" evidence="1">
    <location>
        <begin position="415"/>
        <end position="442"/>
    </location>
</feature>
<reference evidence="3 4" key="1">
    <citation type="submission" date="2021-05" db="EMBL/GenBank/DDBJ databases">
        <title>A Polyphasic approach of four new species of the genus Ohtaekwangia: Ohtaekwangia histidinii sp. nov., Ohtaekwangia cretensis sp. nov., Ohtaekwangia indiensis sp. nov., Ohtaekwangia reichenbachii sp. nov. from diverse environment.</title>
        <authorList>
            <person name="Octaviana S."/>
        </authorList>
    </citation>
    <scope>NUCLEOTIDE SEQUENCE [LARGE SCALE GENOMIC DNA]</scope>
    <source>
        <strain evidence="3 4">PWU4</strain>
    </source>
</reference>